<organism evidence="1 2">
    <name type="scientific">Marinibactrum halimedae</name>
    <dbReference type="NCBI Taxonomy" id="1444977"/>
    <lineage>
        <taxon>Bacteria</taxon>
        <taxon>Pseudomonadati</taxon>
        <taxon>Pseudomonadota</taxon>
        <taxon>Gammaproteobacteria</taxon>
        <taxon>Cellvibrionales</taxon>
        <taxon>Cellvibrionaceae</taxon>
        <taxon>Marinibactrum</taxon>
    </lineage>
</organism>
<protein>
    <submittedName>
        <fullName evidence="1">Uncharacterized protein</fullName>
    </submittedName>
</protein>
<proteinExistence type="predicted"/>
<evidence type="ECO:0000313" key="1">
    <source>
        <dbReference type="EMBL" id="GLS24700.1"/>
    </source>
</evidence>
<dbReference type="RefSeq" id="WP_232593693.1">
    <property type="nucleotide sequence ID" value="NZ_BSPD01000017.1"/>
</dbReference>
<name>A0AA37T7A8_9GAMM</name>
<dbReference type="AlphaFoldDB" id="A0AA37T7A8"/>
<sequence>MTEFAITITDDDIKTFQSEKSPKISVLGKNDDDDNQNAQVLKELFPKIITKKLEKMIPDHYGIAEITMTIGIQGNALGQKLSGQVQVKFSPKPENTQ</sequence>
<dbReference type="EMBL" id="BSPD01000017">
    <property type="protein sequence ID" value="GLS24700.1"/>
    <property type="molecule type" value="Genomic_DNA"/>
</dbReference>
<reference evidence="1 2" key="1">
    <citation type="journal article" date="2014" name="Int. J. Syst. Evol. Microbiol.">
        <title>Complete genome sequence of Corynebacterium casei LMG S-19264T (=DSM 44701T), isolated from a smear-ripened cheese.</title>
        <authorList>
            <consortium name="US DOE Joint Genome Institute (JGI-PGF)"/>
            <person name="Walter F."/>
            <person name="Albersmeier A."/>
            <person name="Kalinowski J."/>
            <person name="Ruckert C."/>
        </authorList>
    </citation>
    <scope>NUCLEOTIDE SEQUENCE [LARGE SCALE GENOMIC DNA]</scope>
    <source>
        <strain evidence="1 2">NBRC 110095</strain>
    </source>
</reference>
<keyword evidence="2" id="KW-1185">Reference proteome</keyword>
<accession>A0AA37T7A8</accession>
<gene>
    <name evidence="1" type="ORF">GCM10007877_04140</name>
</gene>
<evidence type="ECO:0000313" key="2">
    <source>
        <dbReference type="Proteomes" id="UP001156870"/>
    </source>
</evidence>
<comment type="caution">
    <text evidence="1">The sequence shown here is derived from an EMBL/GenBank/DDBJ whole genome shotgun (WGS) entry which is preliminary data.</text>
</comment>
<dbReference type="Proteomes" id="UP001156870">
    <property type="component" value="Unassembled WGS sequence"/>
</dbReference>